<gene>
    <name evidence="1" type="ORF">B0T11DRAFT_282995</name>
</gene>
<name>A0A8K0T9W4_9PEZI</name>
<dbReference type="Proteomes" id="UP000813385">
    <property type="component" value="Unassembled WGS sequence"/>
</dbReference>
<organism evidence="1 2">
    <name type="scientific">Plectosphaerella cucumerina</name>
    <dbReference type="NCBI Taxonomy" id="40658"/>
    <lineage>
        <taxon>Eukaryota</taxon>
        <taxon>Fungi</taxon>
        <taxon>Dikarya</taxon>
        <taxon>Ascomycota</taxon>
        <taxon>Pezizomycotina</taxon>
        <taxon>Sordariomycetes</taxon>
        <taxon>Hypocreomycetidae</taxon>
        <taxon>Glomerellales</taxon>
        <taxon>Plectosphaerellaceae</taxon>
        <taxon>Plectosphaerella</taxon>
    </lineage>
</organism>
<evidence type="ECO:0000313" key="2">
    <source>
        <dbReference type="Proteomes" id="UP000813385"/>
    </source>
</evidence>
<proteinExistence type="predicted"/>
<accession>A0A8K0T9W4</accession>
<comment type="caution">
    <text evidence="1">The sequence shown here is derived from an EMBL/GenBank/DDBJ whole genome shotgun (WGS) entry which is preliminary data.</text>
</comment>
<dbReference type="OrthoDB" id="4358740at2759"/>
<reference evidence="1" key="1">
    <citation type="journal article" date="2021" name="Nat. Commun.">
        <title>Genetic determinants of endophytism in the Arabidopsis root mycobiome.</title>
        <authorList>
            <person name="Mesny F."/>
            <person name="Miyauchi S."/>
            <person name="Thiergart T."/>
            <person name="Pickel B."/>
            <person name="Atanasova L."/>
            <person name="Karlsson M."/>
            <person name="Huettel B."/>
            <person name="Barry K.W."/>
            <person name="Haridas S."/>
            <person name="Chen C."/>
            <person name="Bauer D."/>
            <person name="Andreopoulos W."/>
            <person name="Pangilinan J."/>
            <person name="LaButti K."/>
            <person name="Riley R."/>
            <person name="Lipzen A."/>
            <person name="Clum A."/>
            <person name="Drula E."/>
            <person name="Henrissat B."/>
            <person name="Kohler A."/>
            <person name="Grigoriev I.V."/>
            <person name="Martin F.M."/>
            <person name="Hacquard S."/>
        </authorList>
    </citation>
    <scope>NUCLEOTIDE SEQUENCE</scope>
    <source>
        <strain evidence="1">MPI-CAGE-AT-0016</strain>
    </source>
</reference>
<keyword evidence="2" id="KW-1185">Reference proteome</keyword>
<protein>
    <submittedName>
        <fullName evidence="1">Uncharacterized protein</fullName>
    </submittedName>
</protein>
<dbReference type="AlphaFoldDB" id="A0A8K0T9W4"/>
<evidence type="ECO:0000313" key="1">
    <source>
        <dbReference type="EMBL" id="KAH7357689.1"/>
    </source>
</evidence>
<dbReference type="EMBL" id="JAGPXD010000004">
    <property type="protein sequence ID" value="KAH7357689.1"/>
    <property type="molecule type" value="Genomic_DNA"/>
</dbReference>
<sequence length="126" mass="14043">MGEEKSPKRVLISVGSKSSYLSEAWDQPEEIIKTSLRILLDKEALSPSPADVLYAAKERWGPRTHIVFDIFNHDYDPAVAHIEGRNDRPVITIFFTRGTDVVVSDAGMPVANAVNKGVRDTHDPRD</sequence>